<organism evidence="9 10">
    <name type="scientific">Rhodococcus zopfii</name>
    <dbReference type="NCBI Taxonomy" id="43772"/>
    <lineage>
        <taxon>Bacteria</taxon>
        <taxon>Bacillati</taxon>
        <taxon>Actinomycetota</taxon>
        <taxon>Actinomycetes</taxon>
        <taxon>Mycobacteriales</taxon>
        <taxon>Nocardiaceae</taxon>
        <taxon>Rhodococcus</taxon>
    </lineage>
</organism>
<dbReference type="InterPro" id="IPR003594">
    <property type="entry name" value="HATPase_dom"/>
</dbReference>
<keyword evidence="10" id="KW-1185">Reference proteome</keyword>
<sequence length="492" mass="53159">MSTLSALLAEYTDLPGGAVDHLQRVVAEWQLLADLSFADVLLWVNAEPGGIVCVAQCRPTTASTVLPEDSVGTVVSEDEHPYVPKAFESGKIVVADVDPADPIPMRRQAVPVRWDGRVIAVLSRDAARASRRSTSALETAYLECADALYRMICEGTFPTPESRSDTKSSPRAGDGFIRLDREGRVVYASPNALSAYHRMGLNSDLVGQDLIATTRALVTDPFESRDVSDYLSGAVEGRIGQRMEIEARGATVLLRALVLAPGGRLEGAAVVIRDVTEVKRRDRALLSKDATIREIHHRVKNNLQTVAALLRLQARRTGNAEAQQALGEAVRRVTSIALVHEALSMSVDEEVDLDDVVDRLIPIVIDVATVGSQIRVRREGSLGVFPADRATPLVMVLTELVQNAVEHAFDPGVHGTVTLRADRSARWLDVVVNDDGKGLPDGFVLEEADRLGLQIVRTLVAAELGGSLRLERGESGGTDAHLRLPLGRVPVT</sequence>
<keyword evidence="3" id="KW-0597">Phosphoprotein</keyword>
<proteinExistence type="predicted"/>
<dbReference type="SMART" id="SM00911">
    <property type="entry name" value="HWE_HK"/>
    <property type="match status" value="1"/>
</dbReference>
<dbReference type="Proteomes" id="UP001275440">
    <property type="component" value="Unassembled WGS sequence"/>
</dbReference>
<accession>A0ABU3WLT6</accession>
<dbReference type="EC" id="2.7.13.3" evidence="2"/>
<evidence type="ECO:0000256" key="2">
    <source>
        <dbReference type="ARBA" id="ARBA00012438"/>
    </source>
</evidence>
<dbReference type="PROSITE" id="PS50109">
    <property type="entry name" value="HIS_KIN"/>
    <property type="match status" value="1"/>
</dbReference>
<dbReference type="RefSeq" id="WP_138997524.1">
    <property type="nucleotide sequence ID" value="NZ_JAWKJJ010000001.1"/>
</dbReference>
<dbReference type="CDD" id="cd00130">
    <property type="entry name" value="PAS"/>
    <property type="match status" value="1"/>
</dbReference>
<feature type="domain" description="Histidine kinase" evidence="8">
    <location>
        <begin position="294"/>
        <end position="488"/>
    </location>
</feature>
<name>A0ABU3WLT6_9NOCA</name>
<evidence type="ECO:0000313" key="10">
    <source>
        <dbReference type="Proteomes" id="UP001275440"/>
    </source>
</evidence>
<keyword evidence="4" id="KW-0808">Transferase</keyword>
<evidence type="ECO:0000313" key="9">
    <source>
        <dbReference type="EMBL" id="MDV2474918.1"/>
    </source>
</evidence>
<comment type="caution">
    <text evidence="9">The sequence shown here is derived from an EMBL/GenBank/DDBJ whole genome shotgun (WGS) entry which is preliminary data.</text>
</comment>
<evidence type="ECO:0000256" key="6">
    <source>
        <dbReference type="ARBA" id="ARBA00022777"/>
    </source>
</evidence>
<dbReference type="SUPFAM" id="SSF55785">
    <property type="entry name" value="PYP-like sensor domain (PAS domain)"/>
    <property type="match status" value="1"/>
</dbReference>
<dbReference type="Gene3D" id="3.30.565.10">
    <property type="entry name" value="Histidine kinase-like ATPase, C-terminal domain"/>
    <property type="match status" value="1"/>
</dbReference>
<dbReference type="Pfam" id="PF12282">
    <property type="entry name" value="GAF_PdtaS"/>
    <property type="match status" value="1"/>
</dbReference>
<dbReference type="Gene3D" id="3.30.450.20">
    <property type="entry name" value="PAS domain"/>
    <property type="match status" value="1"/>
</dbReference>
<keyword evidence="7" id="KW-0067">ATP-binding</keyword>
<gene>
    <name evidence="9" type="ORF">F8M49_04805</name>
</gene>
<evidence type="ECO:0000256" key="4">
    <source>
        <dbReference type="ARBA" id="ARBA00022679"/>
    </source>
</evidence>
<comment type="catalytic activity">
    <reaction evidence="1">
        <text>ATP + protein L-histidine = ADP + protein N-phospho-L-histidine.</text>
        <dbReference type="EC" id="2.7.13.3"/>
    </reaction>
</comment>
<dbReference type="InterPro" id="IPR038424">
    <property type="entry name" value="H_kinase_PdtaS_GAF_sf"/>
</dbReference>
<dbReference type="Pfam" id="PF02518">
    <property type="entry name" value="HATPase_c"/>
    <property type="match status" value="1"/>
</dbReference>
<dbReference type="InterPro" id="IPR005467">
    <property type="entry name" value="His_kinase_dom"/>
</dbReference>
<dbReference type="InterPro" id="IPR011102">
    <property type="entry name" value="Sig_transdc_His_kinase_HWE"/>
</dbReference>
<dbReference type="InterPro" id="IPR011495">
    <property type="entry name" value="Sig_transdc_His_kin_sub2_dim/P"/>
</dbReference>
<dbReference type="PANTHER" id="PTHR41523:SF8">
    <property type="entry name" value="ETHYLENE RESPONSE SENSOR PROTEIN"/>
    <property type="match status" value="1"/>
</dbReference>
<dbReference type="PANTHER" id="PTHR41523">
    <property type="entry name" value="TWO-COMPONENT SYSTEM SENSOR PROTEIN"/>
    <property type="match status" value="1"/>
</dbReference>
<dbReference type="EMBL" id="WBMO01000001">
    <property type="protein sequence ID" value="MDV2474918.1"/>
    <property type="molecule type" value="Genomic_DNA"/>
</dbReference>
<dbReference type="InterPro" id="IPR035965">
    <property type="entry name" value="PAS-like_dom_sf"/>
</dbReference>
<dbReference type="SUPFAM" id="SSF55874">
    <property type="entry name" value="ATPase domain of HSP90 chaperone/DNA topoisomerase II/histidine kinase"/>
    <property type="match status" value="1"/>
</dbReference>
<reference evidence="9 10" key="1">
    <citation type="submission" date="2019-10" db="EMBL/GenBank/DDBJ databases">
        <title>Draft Genome Assembly of Rhodococcus zopfii DSM44189.</title>
        <authorList>
            <person name="Sutton J.M."/>
            <person name="Akob D.M."/>
            <person name="Bushman T.J."/>
        </authorList>
    </citation>
    <scope>NUCLEOTIDE SEQUENCE [LARGE SCALE GENOMIC DNA]</scope>
    <source>
        <strain evidence="9 10">DSM 44189</strain>
    </source>
</reference>
<evidence type="ECO:0000256" key="7">
    <source>
        <dbReference type="ARBA" id="ARBA00022840"/>
    </source>
</evidence>
<keyword evidence="6" id="KW-0418">Kinase</keyword>
<keyword evidence="5" id="KW-0547">Nucleotide-binding</keyword>
<evidence type="ECO:0000256" key="1">
    <source>
        <dbReference type="ARBA" id="ARBA00000085"/>
    </source>
</evidence>
<dbReference type="InterPro" id="IPR036890">
    <property type="entry name" value="HATPase_C_sf"/>
</dbReference>
<protein>
    <recommendedName>
        <fullName evidence="2">histidine kinase</fullName>
        <ecNumber evidence="2">2.7.13.3</ecNumber>
    </recommendedName>
</protein>
<evidence type="ECO:0000259" key="8">
    <source>
        <dbReference type="PROSITE" id="PS50109"/>
    </source>
</evidence>
<evidence type="ECO:0000256" key="5">
    <source>
        <dbReference type="ARBA" id="ARBA00022741"/>
    </source>
</evidence>
<dbReference type="SMART" id="SM00387">
    <property type="entry name" value="HATPase_c"/>
    <property type="match status" value="1"/>
</dbReference>
<dbReference type="Gene3D" id="3.30.450.280">
    <property type="entry name" value="GAF domain"/>
    <property type="match status" value="1"/>
</dbReference>
<dbReference type="Pfam" id="PF07568">
    <property type="entry name" value="HisKA_2"/>
    <property type="match status" value="1"/>
</dbReference>
<dbReference type="InterPro" id="IPR022066">
    <property type="entry name" value="PdtaS_GAF"/>
</dbReference>
<dbReference type="InterPro" id="IPR000014">
    <property type="entry name" value="PAS"/>
</dbReference>
<evidence type="ECO:0000256" key="3">
    <source>
        <dbReference type="ARBA" id="ARBA00022553"/>
    </source>
</evidence>